<dbReference type="InterPro" id="IPR029028">
    <property type="entry name" value="Alpha/beta_knot_MTases"/>
</dbReference>
<dbReference type="Gene3D" id="3.40.1280.10">
    <property type="match status" value="1"/>
</dbReference>
<keyword evidence="1 4" id="KW-0489">Methyltransferase</keyword>
<dbReference type="SUPFAM" id="SSF55315">
    <property type="entry name" value="L30e-like"/>
    <property type="match status" value="1"/>
</dbReference>
<sequence length="262" mass="29096">MAKYRQEYIFGLRAVIEAIQQEKEIDKVMLKQGIKGELFQTLFALMRERGIPFQYVPEDVFKPFADRNHQGVLAEVAPVPYQDIQEVLDQVIAKGEVPLVLILDRVTDVRNFGAIVRSAACAGVHAVVIPNKNSAKISSDAIKTSAGALYHIPVCRVLNLKKLVRELKFERKMFVYAATEKAGKLYTEVDMTLPLAIVMGSEDKGIDEGLLNIVNEQIKIPLKGEIESLNVSAAAAVMIFEVVRQRDASRGTDLFGGKQKPL</sequence>
<dbReference type="GO" id="GO:0003723">
    <property type="term" value="F:RNA binding"/>
    <property type="evidence" value="ECO:0007669"/>
    <property type="project" value="InterPro"/>
</dbReference>
<gene>
    <name evidence="4" type="ORF">HMPREF9449_01590</name>
</gene>
<dbReference type="SUPFAM" id="SSF75217">
    <property type="entry name" value="alpha/beta knot"/>
    <property type="match status" value="1"/>
</dbReference>
<dbReference type="Pfam" id="PF00588">
    <property type="entry name" value="SpoU_methylase"/>
    <property type="match status" value="1"/>
</dbReference>
<dbReference type="InterPro" id="IPR001537">
    <property type="entry name" value="SpoU_MeTrfase"/>
</dbReference>
<dbReference type="PANTHER" id="PTHR46429">
    <property type="entry name" value="23S RRNA (GUANOSINE-2'-O-)-METHYLTRANSFERASE RLMB"/>
    <property type="match status" value="1"/>
</dbReference>
<dbReference type="STRING" id="742817.HMPREF9449_01590"/>
<dbReference type="SMART" id="SM00967">
    <property type="entry name" value="SpoU_sub_bind"/>
    <property type="match status" value="1"/>
</dbReference>
<dbReference type="GO" id="GO:0006396">
    <property type="term" value="P:RNA processing"/>
    <property type="evidence" value="ECO:0007669"/>
    <property type="project" value="InterPro"/>
</dbReference>
<dbReference type="GeneID" id="98069157"/>
<comment type="caution">
    <text evidence="4">The sequence shown here is derived from an EMBL/GenBank/DDBJ whole genome shotgun (WGS) entry which is preliminary data.</text>
</comment>
<evidence type="ECO:0000313" key="5">
    <source>
        <dbReference type="Proteomes" id="UP000004892"/>
    </source>
</evidence>
<dbReference type="InterPro" id="IPR013123">
    <property type="entry name" value="SpoU_subst-bd"/>
</dbReference>
<dbReference type="Gene3D" id="3.30.1330.30">
    <property type="match status" value="1"/>
</dbReference>
<dbReference type="InterPro" id="IPR004441">
    <property type="entry name" value="rRNA_MeTrfase_TrmH"/>
</dbReference>
<dbReference type="GO" id="GO:0032259">
    <property type="term" value="P:methylation"/>
    <property type="evidence" value="ECO:0007669"/>
    <property type="project" value="UniProtKB-KW"/>
</dbReference>
<keyword evidence="5" id="KW-1185">Reference proteome</keyword>
<dbReference type="EMBL" id="ADMC01000022">
    <property type="protein sequence ID" value="EHP47737.1"/>
    <property type="molecule type" value="Genomic_DNA"/>
</dbReference>
<evidence type="ECO:0000256" key="2">
    <source>
        <dbReference type="ARBA" id="ARBA00022679"/>
    </source>
</evidence>
<feature type="domain" description="RNA 2-O ribose methyltransferase substrate binding" evidence="3">
    <location>
        <begin position="8"/>
        <end position="82"/>
    </location>
</feature>
<name>H1DH54_9BACT</name>
<organism evidence="4 5">
    <name type="scientific">Odoribacter laneus YIT 12061</name>
    <dbReference type="NCBI Taxonomy" id="742817"/>
    <lineage>
        <taxon>Bacteria</taxon>
        <taxon>Pseudomonadati</taxon>
        <taxon>Bacteroidota</taxon>
        <taxon>Bacteroidia</taxon>
        <taxon>Bacteroidales</taxon>
        <taxon>Odoribacteraceae</taxon>
        <taxon>Odoribacter</taxon>
    </lineage>
</organism>
<protein>
    <submittedName>
        <fullName evidence="4">RNA methyltransferase, TrmH family, group 3</fullName>
    </submittedName>
</protein>
<dbReference type="PANTHER" id="PTHR46429:SF1">
    <property type="entry name" value="23S RRNA (GUANOSINE-2'-O-)-METHYLTRANSFERASE RLMB"/>
    <property type="match status" value="1"/>
</dbReference>
<dbReference type="RefSeq" id="WP_009136738.1">
    <property type="nucleotide sequence ID" value="NZ_JH594596.1"/>
</dbReference>
<evidence type="ECO:0000313" key="4">
    <source>
        <dbReference type="EMBL" id="EHP47737.1"/>
    </source>
</evidence>
<dbReference type="Proteomes" id="UP000004892">
    <property type="component" value="Unassembled WGS sequence"/>
</dbReference>
<dbReference type="GO" id="GO:0008173">
    <property type="term" value="F:RNA methyltransferase activity"/>
    <property type="evidence" value="ECO:0007669"/>
    <property type="project" value="InterPro"/>
</dbReference>
<dbReference type="eggNOG" id="COG0566">
    <property type="taxonomic scope" value="Bacteria"/>
</dbReference>
<dbReference type="HOGENOM" id="CLU_021322_0_1_10"/>
<accession>H1DH54</accession>
<proteinExistence type="predicted"/>
<dbReference type="Pfam" id="PF08032">
    <property type="entry name" value="SpoU_sub_bind"/>
    <property type="match status" value="1"/>
</dbReference>
<dbReference type="AlphaFoldDB" id="H1DH54"/>
<reference evidence="4 5" key="1">
    <citation type="submission" date="2012-01" db="EMBL/GenBank/DDBJ databases">
        <title>The Genome Sequence of Odoribacter laneus YIT 12061.</title>
        <authorList>
            <consortium name="The Broad Institute Genome Sequencing Platform"/>
            <person name="Earl A."/>
            <person name="Ward D."/>
            <person name="Feldgarden M."/>
            <person name="Gevers D."/>
            <person name="Morotomi M."/>
            <person name="Young S.K."/>
            <person name="Zeng Q."/>
            <person name="Gargeya S."/>
            <person name="Fitzgerald M."/>
            <person name="Haas B."/>
            <person name="Abouelleil A."/>
            <person name="Alvarado L."/>
            <person name="Arachchi H.M."/>
            <person name="Berlin A."/>
            <person name="Chapman S.B."/>
            <person name="Gearin G."/>
            <person name="Goldberg J."/>
            <person name="Griggs A."/>
            <person name="Gujja S."/>
            <person name="Hansen M."/>
            <person name="Heiman D."/>
            <person name="Howarth C."/>
            <person name="Larimer J."/>
            <person name="Lui A."/>
            <person name="MacDonald P.J.P."/>
            <person name="McCowen C."/>
            <person name="Montmayeur A."/>
            <person name="Murphy C."/>
            <person name="Neiman D."/>
            <person name="Pearson M."/>
            <person name="Priest M."/>
            <person name="Roberts A."/>
            <person name="Saif S."/>
            <person name="Shea T."/>
            <person name="Sisk P."/>
            <person name="Stolte C."/>
            <person name="Sykes S."/>
            <person name="Wortman J."/>
            <person name="Nusbaum C."/>
            <person name="Birren B."/>
        </authorList>
    </citation>
    <scope>NUCLEOTIDE SEQUENCE [LARGE SCALE GENOMIC DNA]</scope>
    <source>
        <strain evidence="4 5">YIT 12061</strain>
    </source>
</reference>
<dbReference type="NCBIfam" id="TIGR00186">
    <property type="entry name" value="rRNA_methyl_3"/>
    <property type="match status" value="1"/>
</dbReference>
<dbReference type="InterPro" id="IPR029064">
    <property type="entry name" value="Ribosomal_eL30-like_sf"/>
</dbReference>
<dbReference type="CDD" id="cd18103">
    <property type="entry name" value="SpoU-like_RlmB"/>
    <property type="match status" value="1"/>
</dbReference>
<dbReference type="PATRIC" id="fig|742817.3.peg.1696"/>
<evidence type="ECO:0000256" key="1">
    <source>
        <dbReference type="ARBA" id="ARBA00022603"/>
    </source>
</evidence>
<evidence type="ECO:0000259" key="3">
    <source>
        <dbReference type="SMART" id="SM00967"/>
    </source>
</evidence>
<dbReference type="GO" id="GO:0005829">
    <property type="term" value="C:cytosol"/>
    <property type="evidence" value="ECO:0007669"/>
    <property type="project" value="TreeGrafter"/>
</dbReference>
<keyword evidence="2 4" id="KW-0808">Transferase</keyword>
<dbReference type="InterPro" id="IPR029026">
    <property type="entry name" value="tRNA_m1G_MTases_N"/>
</dbReference>